<sequence>MMPRLVVVLPLAPLTVGDTFLVRDWPLHVTVLAPFLTDAAPDVIAAALTAAASALPALSVVAGGGERFGRRHDIPVTVLESNPEPDSAARPRGRGRAPVRGCAQRGGVHRDRVPGACHRQAPRAGGCRRHPRTPPARARRHGAPGRPGRPRRARDDPPPPAPTRRLAGSETVTVGAALAAECGRALAARDGMVASGAFTGADGG</sequence>
<evidence type="ECO:0000313" key="2">
    <source>
        <dbReference type="EMBL" id="WBM79414.1"/>
    </source>
</evidence>
<name>A0ABY7NA92_9MICO</name>
<accession>A0ABY7NA92</accession>
<feature type="region of interest" description="Disordered" evidence="1">
    <location>
        <begin position="78"/>
        <end position="170"/>
    </location>
</feature>
<gene>
    <name evidence="2" type="ORF">KIV56_13630</name>
</gene>
<feature type="compositionally biased region" description="Basic residues" evidence="1">
    <location>
        <begin position="126"/>
        <end position="152"/>
    </location>
</feature>
<dbReference type="EMBL" id="CP075584">
    <property type="protein sequence ID" value="WBM79414.1"/>
    <property type="molecule type" value="Genomic_DNA"/>
</dbReference>
<proteinExistence type="predicted"/>
<protein>
    <submittedName>
        <fullName evidence="2">Uncharacterized protein</fullName>
    </submittedName>
</protein>
<keyword evidence="3" id="KW-1185">Reference proteome</keyword>
<evidence type="ECO:0000256" key="1">
    <source>
        <dbReference type="SAM" id="MobiDB-lite"/>
    </source>
</evidence>
<evidence type="ECO:0000313" key="3">
    <source>
        <dbReference type="Proteomes" id="UP001212421"/>
    </source>
</evidence>
<organism evidence="2 3">
    <name type="scientific">Cryobacterium breve</name>
    <dbReference type="NCBI Taxonomy" id="1259258"/>
    <lineage>
        <taxon>Bacteria</taxon>
        <taxon>Bacillati</taxon>
        <taxon>Actinomycetota</taxon>
        <taxon>Actinomycetes</taxon>
        <taxon>Micrococcales</taxon>
        <taxon>Microbacteriaceae</taxon>
        <taxon>Cryobacterium</taxon>
    </lineage>
</organism>
<reference evidence="2 3" key="1">
    <citation type="submission" date="2021-05" db="EMBL/GenBank/DDBJ databases">
        <authorList>
            <person name="Kumar R."/>
            <person name="Kumar A."/>
            <person name="Mukhia S."/>
        </authorList>
    </citation>
    <scope>NUCLEOTIDE SEQUENCE [LARGE SCALE GENOMIC DNA]</scope>
    <source>
        <strain evidence="2 3">ERMR7:08</strain>
    </source>
</reference>
<dbReference type="Proteomes" id="UP001212421">
    <property type="component" value="Chromosome"/>
</dbReference>
<dbReference type="Pfam" id="PF13563">
    <property type="entry name" value="2_5_RNA_ligase2"/>
    <property type="match status" value="1"/>
</dbReference>